<gene>
    <name evidence="2" type="ORF">N573_002705</name>
</gene>
<proteinExistence type="predicted"/>
<dbReference type="RefSeq" id="WP_035436387.1">
    <property type="nucleotide sequence ID" value="NZ_CP011536.1"/>
</dbReference>
<reference evidence="2 3" key="2">
    <citation type="journal article" name="FEMS Microbiol. Lett.">
        <title>Lactobacillus fermentum 3872 genome sequencing reveals plasmid and chromosomal genes potentially involved in a probiotic activity.</title>
        <authorList>
            <person name="Lehri B."/>
            <person name="Seddon A.M."/>
            <person name="Karlyshev A.V."/>
        </authorList>
    </citation>
    <scope>NUCLEOTIDE SEQUENCE [LARGE SCALE GENOMIC DNA]</scope>
    <source>
        <strain evidence="2 3">3872</strain>
    </source>
</reference>
<dbReference type="SUPFAM" id="SSF53098">
    <property type="entry name" value="Ribonuclease H-like"/>
    <property type="match status" value="1"/>
</dbReference>
<organism evidence="2 3">
    <name type="scientific">Limosilactobacillus fermentum 3872</name>
    <dbReference type="NCBI Taxonomy" id="1381124"/>
    <lineage>
        <taxon>Bacteria</taxon>
        <taxon>Bacillati</taxon>
        <taxon>Bacillota</taxon>
        <taxon>Bacilli</taxon>
        <taxon>Lactobacillales</taxon>
        <taxon>Lactobacillaceae</taxon>
        <taxon>Limosilactobacillus</taxon>
    </lineage>
</organism>
<sequence>MNSIKQSQSNDEAQFLIRTFFKQIGLGKIIHQINFKRHTPISPLMMIKWLMTTIFARKSLYRAQSDANFTTRTARNFLNDGRTNWQKLTCLLTSQVIKALRPFIDSRRRLALIIDDSLFARPYAKKAELLARVYDHNKGVYVRGYRALTLGWSDANTFLPVNFALMSSGKAENQLGPCLKNDQRTLASQRRNQARTKMNEAAVDLVSQALQNGVPAQYVLFDSWYSSPKMFDLINQLGLDGVGMLKRSKKVYYRYRKHLYSVKTLYQRLQTEGRKSKEGATYQYSCVVESLSGVELKLVFVSNRHHANNYLVLATTKTSLRPNEIIQLYGRRWQIETYFKAAKQYLRFDQTQVQKYDGLCGHLAMVMMTYDLLAWQERQERDDRTIGDLFYIMGEAMPDLNITEVLVWFVKTLQEFMEDEPIIPRNLLEGTVNQFIKHLPQSVAKQFQAA</sequence>
<dbReference type="EMBL" id="CP011536">
    <property type="protein sequence ID" value="AKM50717.1"/>
    <property type="molecule type" value="Genomic_DNA"/>
</dbReference>
<evidence type="ECO:0000259" key="1">
    <source>
        <dbReference type="Pfam" id="PF13546"/>
    </source>
</evidence>
<dbReference type="AlphaFoldDB" id="A0A806T264"/>
<evidence type="ECO:0000313" key="3">
    <source>
        <dbReference type="Proteomes" id="UP000016629"/>
    </source>
</evidence>
<evidence type="ECO:0000313" key="2">
    <source>
        <dbReference type="EMBL" id="AKM50717.1"/>
    </source>
</evidence>
<dbReference type="Proteomes" id="UP000016629">
    <property type="component" value="Chromosome"/>
</dbReference>
<protein>
    <submittedName>
        <fullName evidence="2">Transposase</fullName>
    </submittedName>
</protein>
<accession>A0A806T264</accession>
<dbReference type="Gene3D" id="3.90.350.10">
    <property type="entry name" value="Transposase Inhibitor Protein From Tn5, Chain A, domain 1"/>
    <property type="match status" value="1"/>
</dbReference>
<feature type="domain" description="Transposase IS701-like DDE" evidence="1">
    <location>
        <begin position="55"/>
        <end position="257"/>
    </location>
</feature>
<dbReference type="Pfam" id="PF13546">
    <property type="entry name" value="DDE_5"/>
    <property type="match status" value="1"/>
</dbReference>
<reference evidence="2 3" key="1">
    <citation type="journal article" date="2013" name="Genome Announc.">
        <title>Draft Genome Sequence of Lactobacillus fermentum Strain 3872.</title>
        <authorList>
            <person name="Karlyshev A.V."/>
            <person name="Raju K."/>
            <person name="Abramov V.M."/>
        </authorList>
    </citation>
    <scope>NUCLEOTIDE SEQUENCE [LARGE SCALE GENOMIC DNA]</scope>
    <source>
        <strain evidence="2 3">3872</strain>
    </source>
</reference>
<name>A0A806T264_LIMFE</name>
<dbReference type="InterPro" id="IPR038721">
    <property type="entry name" value="IS701-like_DDE_dom"/>
</dbReference>
<dbReference type="InterPro" id="IPR012337">
    <property type="entry name" value="RNaseH-like_sf"/>
</dbReference>